<dbReference type="Gene3D" id="3.30.40.10">
    <property type="entry name" value="Zinc/RING finger domain, C3HC4 (zinc finger)"/>
    <property type="match status" value="1"/>
</dbReference>
<feature type="compositionally biased region" description="Low complexity" evidence="9">
    <location>
        <begin position="674"/>
        <end position="690"/>
    </location>
</feature>
<accession>A0A1Y1UHB9</accession>
<comment type="caution">
    <text evidence="12">The sequence shown here is derived from an EMBL/GenBank/DDBJ whole genome shotgun (WGS) entry which is preliminary data.</text>
</comment>
<feature type="region of interest" description="Disordered" evidence="9">
    <location>
        <begin position="492"/>
        <end position="522"/>
    </location>
</feature>
<dbReference type="GO" id="GO:0061665">
    <property type="term" value="F:SUMO ligase activity"/>
    <property type="evidence" value="ECO:0007669"/>
    <property type="project" value="TreeGrafter"/>
</dbReference>
<feature type="compositionally biased region" description="Polar residues" evidence="9">
    <location>
        <begin position="151"/>
        <end position="162"/>
    </location>
</feature>
<evidence type="ECO:0000256" key="1">
    <source>
        <dbReference type="ARBA" id="ARBA00004718"/>
    </source>
</evidence>
<dbReference type="InterPro" id="IPR004181">
    <property type="entry name" value="Znf_MIZ"/>
</dbReference>
<feature type="compositionally biased region" description="Basic and acidic residues" evidence="9">
    <location>
        <begin position="980"/>
        <end position="993"/>
    </location>
</feature>
<feature type="compositionally biased region" description="Pro residues" evidence="9">
    <location>
        <begin position="877"/>
        <end position="895"/>
    </location>
</feature>
<evidence type="ECO:0000259" key="11">
    <source>
        <dbReference type="PROSITE" id="PS51466"/>
    </source>
</evidence>
<feature type="compositionally biased region" description="Low complexity" evidence="9">
    <location>
        <begin position="585"/>
        <end position="606"/>
    </location>
</feature>
<dbReference type="InterPro" id="IPR023321">
    <property type="entry name" value="PINIT"/>
</dbReference>
<feature type="compositionally biased region" description="Polar residues" evidence="9">
    <location>
        <begin position="792"/>
        <end position="802"/>
    </location>
</feature>
<comment type="pathway">
    <text evidence="1">Protein modification; protein sumoylation.</text>
</comment>
<dbReference type="OrthoDB" id="28127at2759"/>
<dbReference type="PANTHER" id="PTHR10782">
    <property type="entry name" value="ZINC FINGER MIZ DOMAIN-CONTAINING PROTEIN"/>
    <property type="match status" value="1"/>
</dbReference>
<feature type="compositionally biased region" description="Pro residues" evidence="9">
    <location>
        <begin position="123"/>
        <end position="140"/>
    </location>
</feature>
<keyword evidence="13" id="KW-1185">Reference proteome</keyword>
<dbReference type="PANTHER" id="PTHR10782:SF4">
    <property type="entry name" value="TONALLI, ISOFORM E"/>
    <property type="match status" value="1"/>
</dbReference>
<evidence type="ECO:0000256" key="8">
    <source>
        <dbReference type="PROSITE-ProRule" id="PRU00452"/>
    </source>
</evidence>
<dbReference type="STRING" id="4999.A0A1Y1UHB9"/>
<feature type="region of interest" description="Disordered" evidence="9">
    <location>
        <begin position="823"/>
        <end position="993"/>
    </location>
</feature>
<protein>
    <recommendedName>
        <fullName evidence="14">SP-RING-type domain-containing protein</fullName>
    </recommendedName>
</protein>
<keyword evidence="5 8" id="KW-0863">Zinc-finger</keyword>
<dbReference type="RefSeq" id="XP_021871486.1">
    <property type="nucleotide sequence ID" value="XM_022012818.1"/>
</dbReference>
<dbReference type="InterPro" id="IPR013083">
    <property type="entry name" value="Znf_RING/FYVE/PHD"/>
</dbReference>
<name>A0A1Y1UHB9_9TREE</name>
<proteinExistence type="inferred from homology"/>
<comment type="similarity">
    <text evidence="2">Belongs to the PIAS family.</text>
</comment>
<evidence type="ECO:0000313" key="13">
    <source>
        <dbReference type="Proteomes" id="UP000193218"/>
    </source>
</evidence>
<feature type="compositionally biased region" description="Basic and acidic residues" evidence="9">
    <location>
        <begin position="853"/>
        <end position="866"/>
    </location>
</feature>
<reference evidence="12 13" key="1">
    <citation type="submission" date="2017-03" db="EMBL/GenBank/DDBJ databases">
        <title>Widespread Adenine N6-methylation of Active Genes in Fungi.</title>
        <authorList>
            <consortium name="DOE Joint Genome Institute"/>
            <person name="Mondo S.J."/>
            <person name="Dannebaum R.O."/>
            <person name="Kuo R.C."/>
            <person name="Louie K.B."/>
            <person name="Bewick A.J."/>
            <person name="Labutti K."/>
            <person name="Haridas S."/>
            <person name="Kuo A."/>
            <person name="Salamov A."/>
            <person name="Ahrendt S.R."/>
            <person name="Lau R."/>
            <person name="Bowen B.P."/>
            <person name="Lipzen A."/>
            <person name="Sullivan W."/>
            <person name="Andreopoulos W.B."/>
            <person name="Clum A."/>
            <person name="Lindquist E."/>
            <person name="Daum C."/>
            <person name="Northen T.R."/>
            <person name="Ramamoorthy G."/>
            <person name="Schmitz R.J."/>
            <person name="Gryganskyi A."/>
            <person name="Culley D."/>
            <person name="Magnuson J."/>
            <person name="James T.Y."/>
            <person name="O'Malley M.A."/>
            <person name="Stajich J.E."/>
            <person name="Spatafora J.W."/>
            <person name="Visel A."/>
            <person name="Grigoriev I.V."/>
        </authorList>
    </citation>
    <scope>NUCLEOTIDE SEQUENCE [LARGE SCALE GENOMIC DNA]</scope>
    <source>
        <strain evidence="12 13">NRRL Y-17943</strain>
    </source>
</reference>
<keyword evidence="3" id="KW-0808">Transferase</keyword>
<dbReference type="InterPro" id="IPR038654">
    <property type="entry name" value="PINIT_sf"/>
</dbReference>
<dbReference type="Proteomes" id="UP000193218">
    <property type="component" value="Unassembled WGS sequence"/>
</dbReference>
<dbReference type="AlphaFoldDB" id="A0A1Y1UHB9"/>
<dbReference type="GO" id="GO:0016925">
    <property type="term" value="P:protein sumoylation"/>
    <property type="evidence" value="ECO:0007669"/>
    <property type="project" value="UniProtKB-UniPathway"/>
</dbReference>
<evidence type="ECO:0000256" key="7">
    <source>
        <dbReference type="ARBA" id="ARBA00022833"/>
    </source>
</evidence>
<feature type="region of interest" description="Disordered" evidence="9">
    <location>
        <begin position="674"/>
        <end position="802"/>
    </location>
</feature>
<dbReference type="Gene3D" id="2.60.120.780">
    <property type="entry name" value="PINIT domain"/>
    <property type="match status" value="1"/>
</dbReference>
<evidence type="ECO:0000256" key="4">
    <source>
        <dbReference type="ARBA" id="ARBA00022723"/>
    </source>
</evidence>
<dbReference type="PROSITE" id="PS51044">
    <property type="entry name" value="ZF_SP_RING"/>
    <property type="match status" value="1"/>
</dbReference>
<dbReference type="PROSITE" id="PS51466">
    <property type="entry name" value="PINIT"/>
    <property type="match status" value="1"/>
</dbReference>
<feature type="domain" description="PINIT" evidence="11">
    <location>
        <begin position="151"/>
        <end position="341"/>
    </location>
</feature>
<dbReference type="InParanoid" id="A0A1Y1UHB9"/>
<dbReference type="GeneID" id="33554626"/>
<gene>
    <name evidence="12" type="ORF">BD324DRAFT_450942</name>
</gene>
<evidence type="ECO:0000256" key="6">
    <source>
        <dbReference type="ARBA" id="ARBA00022786"/>
    </source>
</evidence>
<keyword evidence="4" id="KW-0479">Metal-binding</keyword>
<dbReference type="GO" id="GO:0008270">
    <property type="term" value="F:zinc ion binding"/>
    <property type="evidence" value="ECO:0007669"/>
    <property type="project" value="UniProtKB-KW"/>
</dbReference>
<dbReference type="GO" id="GO:0000785">
    <property type="term" value="C:chromatin"/>
    <property type="evidence" value="ECO:0007669"/>
    <property type="project" value="TreeGrafter"/>
</dbReference>
<evidence type="ECO:0000256" key="5">
    <source>
        <dbReference type="ARBA" id="ARBA00022771"/>
    </source>
</evidence>
<feature type="region of interest" description="Disordered" evidence="9">
    <location>
        <begin position="585"/>
        <end position="656"/>
    </location>
</feature>
<evidence type="ECO:0000256" key="9">
    <source>
        <dbReference type="SAM" id="MobiDB-lite"/>
    </source>
</evidence>
<keyword evidence="6" id="KW-0833">Ubl conjugation pathway</keyword>
<dbReference type="EMBL" id="NBSH01000006">
    <property type="protein sequence ID" value="ORX37448.1"/>
    <property type="molecule type" value="Genomic_DNA"/>
</dbReference>
<feature type="domain" description="SP-RING-type" evidence="10">
    <location>
        <begin position="370"/>
        <end position="451"/>
    </location>
</feature>
<dbReference type="Pfam" id="PF14324">
    <property type="entry name" value="PINIT"/>
    <property type="match status" value="1"/>
</dbReference>
<keyword evidence="7" id="KW-0862">Zinc</keyword>
<evidence type="ECO:0008006" key="14">
    <source>
        <dbReference type="Google" id="ProtNLM"/>
    </source>
</evidence>
<feature type="region of interest" description="Disordered" evidence="9">
    <location>
        <begin position="102"/>
        <end position="169"/>
    </location>
</feature>
<organism evidence="12 13">
    <name type="scientific">Kockovaella imperatae</name>
    <dbReference type="NCBI Taxonomy" id="4999"/>
    <lineage>
        <taxon>Eukaryota</taxon>
        <taxon>Fungi</taxon>
        <taxon>Dikarya</taxon>
        <taxon>Basidiomycota</taxon>
        <taxon>Agaricomycotina</taxon>
        <taxon>Tremellomycetes</taxon>
        <taxon>Tremellales</taxon>
        <taxon>Cuniculitremaceae</taxon>
        <taxon>Kockovaella</taxon>
    </lineage>
</organism>
<feature type="compositionally biased region" description="Low complexity" evidence="9">
    <location>
        <begin position="640"/>
        <end position="652"/>
    </location>
</feature>
<dbReference type="UniPathway" id="UPA00886"/>
<evidence type="ECO:0000313" key="12">
    <source>
        <dbReference type="EMBL" id="ORX37448.1"/>
    </source>
</evidence>
<dbReference type="Pfam" id="PF02891">
    <property type="entry name" value="zf-MIZ"/>
    <property type="match status" value="1"/>
</dbReference>
<evidence type="ECO:0000256" key="2">
    <source>
        <dbReference type="ARBA" id="ARBA00005383"/>
    </source>
</evidence>
<evidence type="ECO:0000256" key="3">
    <source>
        <dbReference type="ARBA" id="ARBA00022679"/>
    </source>
</evidence>
<evidence type="ECO:0000259" key="10">
    <source>
        <dbReference type="PROSITE" id="PS51044"/>
    </source>
</evidence>
<sequence>MPGPVKDWSDFEYFVRDYIPRQTIPILKRFSEILESYTGSDLGIRSTDKKAQIVTKVEYGFRDLKGSNRFDTYRNVRANCESIGLPARVSFTPSSVPTFGGVPQPTLSSSSSFTGHSAAGLPSAPPFRPAGTYAPPPGPRPANGSGWAPASSVTNAYQQHGTGPQHALMDWKKNPMWKPVKAVSGMELLPDIDANQKNHFRKDRRVALHLPPDVVDKLKSSKDSKSPPHYSLRLFCTSSDHYRPPSAPYSASTAHIRNVSIPIEYPSNPDISVDYQNLPFKQRGLRGKPGSAPPFDLGSAPSGLSLNSNRMTTIVFGHTGPTSKKSDWKRFWFQIVLAEVHTKDELLSQLVSLNPTSAEASIAEAKKRLEDDEIELGVSKMTLKDPLSYMRITRPIRSSKCSHIQCFDATWWIESNFTHPMWQCPLCNKELQFEDLIVDGYFFNILNSVPESVEDVVVEPNFEWHTEDNKFGSINWLTTKAAVNDVAATTQADVQADTRMSEDTKPNLPSPEKSPEPDRKGKRKAIEILSSDDDEDDVPLRRTTFANGNSLYSTSISPPLSPLYDVSRQSSTLAVPPYPIPPPAAAQRPIIPSRPLAPSRTPSAAARADKSVIDLTADSSDEEGDPSPPFLAAPPMQKNTTASSSSSSTHTISHFHLPGAGITHHAASASNRLSPLLSTHPSTHLTTTRPISPAFTDAPSLVHRPSFAGSENSRGGDGTGVRQIQNETGIGSRAVVRGHSASHTSAAGLERRGRFDTPPLGSGSGSSNGFGNYTGHASFPTRQPLANPPYSTPHTTSALPNVSRPLSVQPIASPLSRSASVALPVRAEDPRRRPAATLSPNISSASVAAGPTFERRASETADRDIRSSSIVTSGPSAPAPAPAPAPISAPAPIPASAPSTSPISRTLSVQPRESRHLADYQMGGNPWGTALTGGGHWSPGQSPSEALETPPTWANATRQDSYRPSSAPRPPSSSSSADIGRYEEHVHEAPRSRYDSVDAYTMFKKRPSASDWMEDEYYR</sequence>